<keyword evidence="9" id="KW-0675">Receptor</keyword>
<evidence type="ECO:0000256" key="2">
    <source>
        <dbReference type="ARBA" id="ARBA00022475"/>
    </source>
</evidence>
<evidence type="ECO:0000256" key="15">
    <source>
        <dbReference type="SAM" id="MobiDB-lite"/>
    </source>
</evidence>
<feature type="domain" description="Neurotransmitter-gated ion-channel transmembrane" evidence="17">
    <location>
        <begin position="257"/>
        <end position="480"/>
    </location>
</feature>
<proteinExistence type="inferred from homology"/>
<dbReference type="Proteomes" id="UP001283361">
    <property type="component" value="Unassembled WGS sequence"/>
</dbReference>
<evidence type="ECO:0000313" key="18">
    <source>
        <dbReference type="EMBL" id="KAK3772865.1"/>
    </source>
</evidence>
<keyword evidence="3 14" id="KW-0812">Transmembrane</keyword>
<dbReference type="InterPro" id="IPR006029">
    <property type="entry name" value="Neurotrans-gated_channel_TM"/>
</dbReference>
<evidence type="ECO:0000256" key="4">
    <source>
        <dbReference type="ARBA" id="ARBA00022989"/>
    </source>
</evidence>
<dbReference type="InterPro" id="IPR036734">
    <property type="entry name" value="Neur_chan_lig-bd_sf"/>
</dbReference>
<keyword evidence="5" id="KW-0770">Synapse</keyword>
<dbReference type="InterPro" id="IPR018000">
    <property type="entry name" value="Neurotransmitter_ion_chnl_CS"/>
</dbReference>
<dbReference type="AlphaFoldDB" id="A0AAE0ZNX5"/>
<evidence type="ECO:0000259" key="16">
    <source>
        <dbReference type="Pfam" id="PF02931"/>
    </source>
</evidence>
<keyword evidence="19" id="KW-1185">Reference proteome</keyword>
<dbReference type="SUPFAM" id="SSF90112">
    <property type="entry name" value="Neurotransmitter-gated ion-channel transmembrane pore"/>
    <property type="match status" value="1"/>
</dbReference>
<comment type="subcellular location">
    <subcellularLocation>
        <location evidence="13">Synaptic cell membrane</location>
        <topology evidence="13">Multi-pass membrane protein</topology>
    </subcellularLocation>
</comment>
<dbReference type="InterPro" id="IPR038050">
    <property type="entry name" value="Neuro_actylchol_rec"/>
</dbReference>
<dbReference type="Gene3D" id="2.70.170.10">
    <property type="entry name" value="Neurotransmitter-gated ion-channel ligand-binding domain"/>
    <property type="match status" value="1"/>
</dbReference>
<dbReference type="InterPro" id="IPR006201">
    <property type="entry name" value="Neur_channel"/>
</dbReference>
<dbReference type="InterPro" id="IPR036719">
    <property type="entry name" value="Neuro-gated_channel_TM_sf"/>
</dbReference>
<feature type="compositionally biased region" description="Basic and acidic residues" evidence="15">
    <location>
        <begin position="445"/>
        <end position="488"/>
    </location>
</feature>
<feature type="domain" description="Neurotransmitter-gated ion-channel ligand-binding" evidence="16">
    <location>
        <begin position="39"/>
        <end position="249"/>
    </location>
</feature>
<evidence type="ECO:0000256" key="5">
    <source>
        <dbReference type="ARBA" id="ARBA00023018"/>
    </source>
</evidence>
<dbReference type="PRINTS" id="PR00252">
    <property type="entry name" value="NRIONCHANNEL"/>
</dbReference>
<evidence type="ECO:0000256" key="3">
    <source>
        <dbReference type="ARBA" id="ARBA00022692"/>
    </source>
</evidence>
<dbReference type="EMBL" id="JAWDGP010003588">
    <property type="protein sequence ID" value="KAK3772865.1"/>
    <property type="molecule type" value="Genomic_DNA"/>
</dbReference>
<accession>A0AAE0ZNX5</accession>
<dbReference type="Pfam" id="PF02931">
    <property type="entry name" value="Neur_chan_LBD"/>
    <property type="match status" value="1"/>
</dbReference>
<dbReference type="FunFam" id="2.70.170.10:FF:000030">
    <property type="entry name" value="AcetylCholine Receptor"/>
    <property type="match status" value="1"/>
</dbReference>
<keyword evidence="12 14" id="KW-0407">Ion channel</keyword>
<name>A0AAE0ZNX5_9GAST</name>
<evidence type="ECO:0000256" key="14">
    <source>
        <dbReference type="RuleBase" id="RU000687"/>
    </source>
</evidence>
<evidence type="ECO:0000259" key="17">
    <source>
        <dbReference type="Pfam" id="PF02932"/>
    </source>
</evidence>
<sequence>MEVKIWRATRILRLLIYTVLLSSSGINGSADIPSLTGPEHRLYLDLFQSYNQESRPVKNASHSVAVTFALGLNQLLDLDEKNQVLTTSVWIYEEWYDEMLTWSPSKYDGQMALMIPSSSIWLPDIFIFNTAGPNMNGFVNVNGSKVAIQYDGNVKWMVPLMVASACAVDVTYFPYDRQSCEIKFGSWIYDIDQVDIRIDSDRPDLEHYVMNSEYDLENVSLHRGVLDSSCCPGNGRHPMVGLKVNLRRKSLYYDYIVIAPTIMLCVMTLASFLLPCDRGEKMNIGLTVFLTLYVLQLRIADNVPDTNSTPILGVFMLVVMTFNCVSLIMATIVMNIKKLGDDSPCPDVPRWLFALCHHVLGRVICTPYIWAADTKCSLPTAYRSKSQNISDGNRVSEREATSHSALLENKSGTAFTTVSANVLSNPERSSADAKNAASTRVCQETPDRPEYYQQWHDHRENIKYGDKEMRSDRNSRGIAESDREETLCKSKHLTVPSHYAPDDPNKSESHTEKNLGIRRRRQPTNLEQTSSDAAAAEENSFWPLYDRNETEANQEVSREEEVAAGFLMKRRWFYVAEVVDKFLFVVYLVLLTCSIFTVLFLIPVYFRAES</sequence>
<evidence type="ECO:0000256" key="12">
    <source>
        <dbReference type="ARBA" id="ARBA00023303"/>
    </source>
</evidence>
<dbReference type="PROSITE" id="PS00236">
    <property type="entry name" value="NEUROTR_ION_CHANNEL"/>
    <property type="match status" value="1"/>
</dbReference>
<gene>
    <name evidence="18" type="ORF">RRG08_024050</name>
</gene>
<dbReference type="SUPFAM" id="SSF63712">
    <property type="entry name" value="Nicotinic receptor ligand binding domain-like"/>
    <property type="match status" value="1"/>
</dbReference>
<dbReference type="PANTHER" id="PTHR18945">
    <property type="entry name" value="NEUROTRANSMITTER GATED ION CHANNEL"/>
    <property type="match status" value="1"/>
</dbReference>
<keyword evidence="6 14" id="KW-0406">Ion transport</keyword>
<feature type="transmembrane region" description="Helical" evidence="14">
    <location>
        <begin position="252"/>
        <end position="275"/>
    </location>
</feature>
<dbReference type="CDD" id="cd18997">
    <property type="entry name" value="LGIC_ECD_nAChR"/>
    <property type="match status" value="1"/>
</dbReference>
<keyword evidence="11" id="KW-1071">Ligand-gated ion channel</keyword>
<feature type="signal peptide" evidence="14">
    <location>
        <begin position="1"/>
        <end position="30"/>
    </location>
</feature>
<evidence type="ECO:0000256" key="9">
    <source>
        <dbReference type="ARBA" id="ARBA00023170"/>
    </source>
</evidence>
<dbReference type="PRINTS" id="PR00254">
    <property type="entry name" value="NICOTINICR"/>
</dbReference>
<keyword evidence="4 14" id="KW-1133">Transmembrane helix</keyword>
<dbReference type="InterPro" id="IPR006202">
    <property type="entry name" value="Neur_chan_lig-bd"/>
</dbReference>
<keyword evidence="7 14" id="KW-0472">Membrane</keyword>
<comment type="caution">
    <text evidence="18">The sequence shown here is derived from an EMBL/GenBank/DDBJ whole genome shotgun (WGS) entry which is preliminary data.</text>
</comment>
<evidence type="ECO:0000256" key="11">
    <source>
        <dbReference type="ARBA" id="ARBA00023286"/>
    </source>
</evidence>
<feature type="region of interest" description="Disordered" evidence="15">
    <location>
        <begin position="421"/>
        <end position="535"/>
    </location>
</feature>
<evidence type="ECO:0000256" key="8">
    <source>
        <dbReference type="ARBA" id="ARBA00023157"/>
    </source>
</evidence>
<dbReference type="GO" id="GO:0045211">
    <property type="term" value="C:postsynaptic membrane"/>
    <property type="evidence" value="ECO:0007669"/>
    <property type="project" value="InterPro"/>
</dbReference>
<evidence type="ECO:0000256" key="6">
    <source>
        <dbReference type="ARBA" id="ARBA00023065"/>
    </source>
</evidence>
<feature type="compositionally biased region" description="Basic and acidic residues" evidence="15">
    <location>
        <begin position="500"/>
        <end position="515"/>
    </location>
</feature>
<dbReference type="Gene3D" id="1.20.58.390">
    <property type="entry name" value="Neurotransmitter-gated ion-channel transmembrane domain"/>
    <property type="match status" value="1"/>
</dbReference>
<organism evidence="18 19">
    <name type="scientific">Elysia crispata</name>
    <name type="common">lettuce slug</name>
    <dbReference type="NCBI Taxonomy" id="231223"/>
    <lineage>
        <taxon>Eukaryota</taxon>
        <taxon>Metazoa</taxon>
        <taxon>Spiralia</taxon>
        <taxon>Lophotrochozoa</taxon>
        <taxon>Mollusca</taxon>
        <taxon>Gastropoda</taxon>
        <taxon>Heterobranchia</taxon>
        <taxon>Euthyneura</taxon>
        <taxon>Panpulmonata</taxon>
        <taxon>Sacoglossa</taxon>
        <taxon>Placobranchoidea</taxon>
        <taxon>Plakobranchidae</taxon>
        <taxon>Elysia</taxon>
    </lineage>
</organism>
<keyword evidence="1 14" id="KW-0813">Transport</keyword>
<feature type="transmembrane region" description="Helical" evidence="14">
    <location>
        <begin position="311"/>
        <end position="333"/>
    </location>
</feature>
<evidence type="ECO:0000256" key="7">
    <source>
        <dbReference type="ARBA" id="ARBA00023136"/>
    </source>
</evidence>
<evidence type="ECO:0000313" key="19">
    <source>
        <dbReference type="Proteomes" id="UP001283361"/>
    </source>
</evidence>
<keyword evidence="10" id="KW-0325">Glycoprotein</keyword>
<keyword evidence="8" id="KW-1015">Disulfide bond</keyword>
<feature type="compositionally biased region" description="Polar residues" evidence="15">
    <location>
        <begin position="523"/>
        <end position="532"/>
    </location>
</feature>
<evidence type="ECO:0000256" key="1">
    <source>
        <dbReference type="ARBA" id="ARBA00022448"/>
    </source>
</evidence>
<keyword evidence="2" id="KW-1003">Cell membrane</keyword>
<comment type="caution">
    <text evidence="14">Lacks conserved residue(s) required for the propagation of feature annotation.</text>
</comment>
<dbReference type="CDD" id="cd19051">
    <property type="entry name" value="LGIC_TM_cation"/>
    <property type="match status" value="1"/>
</dbReference>
<feature type="transmembrane region" description="Helical" evidence="14">
    <location>
        <begin position="578"/>
        <end position="606"/>
    </location>
</feature>
<dbReference type="InterPro" id="IPR002394">
    <property type="entry name" value="Nicotinic_acetylcholine_rcpt"/>
</dbReference>
<evidence type="ECO:0000256" key="13">
    <source>
        <dbReference type="ARBA" id="ARBA00034099"/>
    </source>
</evidence>
<comment type="similarity">
    <text evidence="14">Belongs to the ligand-gated ion channel (TC 1.A.9) family.</text>
</comment>
<dbReference type="GO" id="GO:0022848">
    <property type="term" value="F:acetylcholine-gated monoatomic cation-selective channel activity"/>
    <property type="evidence" value="ECO:0007669"/>
    <property type="project" value="InterPro"/>
</dbReference>
<dbReference type="GO" id="GO:0004888">
    <property type="term" value="F:transmembrane signaling receptor activity"/>
    <property type="evidence" value="ECO:0007669"/>
    <property type="project" value="InterPro"/>
</dbReference>
<protein>
    <submittedName>
        <fullName evidence="18">Uncharacterized protein</fullName>
    </submittedName>
</protein>
<feature type="chain" id="PRO_5041770865" evidence="14">
    <location>
        <begin position="31"/>
        <end position="610"/>
    </location>
</feature>
<evidence type="ECO:0000256" key="10">
    <source>
        <dbReference type="ARBA" id="ARBA00023180"/>
    </source>
</evidence>
<keyword evidence="14" id="KW-0732">Signal</keyword>
<dbReference type="Pfam" id="PF02932">
    <property type="entry name" value="Neur_chan_memb"/>
    <property type="match status" value="1"/>
</dbReference>
<reference evidence="18" key="1">
    <citation type="journal article" date="2023" name="G3 (Bethesda)">
        <title>A reference genome for the long-term kleptoplast-retaining sea slug Elysia crispata morphotype clarki.</title>
        <authorList>
            <person name="Eastman K.E."/>
            <person name="Pendleton A.L."/>
            <person name="Shaikh M.A."/>
            <person name="Suttiyut T."/>
            <person name="Ogas R."/>
            <person name="Tomko P."/>
            <person name="Gavelis G."/>
            <person name="Widhalm J.R."/>
            <person name="Wisecaver J.H."/>
        </authorList>
    </citation>
    <scope>NUCLEOTIDE SEQUENCE</scope>
    <source>
        <strain evidence="18">ECLA1</strain>
    </source>
</reference>